<evidence type="ECO:0000313" key="2">
    <source>
        <dbReference type="Proteomes" id="UP000005666"/>
    </source>
</evidence>
<evidence type="ECO:0000313" key="1">
    <source>
        <dbReference type="EMBL" id="CCE65978.1"/>
    </source>
</evidence>
<dbReference type="STRING" id="1071381.G8C1F0"/>
<dbReference type="GO" id="GO:0003676">
    <property type="term" value="F:nucleic acid binding"/>
    <property type="evidence" value="ECO:0007669"/>
    <property type="project" value="InterPro"/>
</dbReference>
<dbReference type="EMBL" id="HE612869">
    <property type="protein sequence ID" value="CCE65978.1"/>
    <property type="molecule type" value="Genomic_DNA"/>
</dbReference>
<dbReference type="KEGG" id="tpf:TPHA_0N01970"/>
<sequence>MQKSNGSFKQVGYAIKDLYVLGTLPRPQVDVSQYSFVAADKLLPTIKPGLSHQSLTHARLGHPSVGLYNRLASIIEEPRINENTFTLCPTCSLSKATMYKGKSSTTKYDHVLELIQVDLCGGFRYNGYEDHKYFMTIHDAASRYYNVIHLKSKSDAADELIVGSPKLRTSFYTEV</sequence>
<keyword evidence="2" id="KW-1185">Reference proteome</keyword>
<proteinExistence type="predicted"/>
<dbReference type="AlphaFoldDB" id="G8C1F0"/>
<dbReference type="InterPro" id="IPR039537">
    <property type="entry name" value="Retrotran_Ty1/copia-like"/>
</dbReference>
<dbReference type="InterPro" id="IPR036397">
    <property type="entry name" value="RNaseH_sf"/>
</dbReference>
<organism evidence="1 2">
    <name type="scientific">Tetrapisispora phaffii (strain ATCC 24235 / CBS 4417 / NBRC 1672 / NRRL Y-8282 / UCD 70-5)</name>
    <name type="common">Yeast</name>
    <name type="synonym">Fabospora phaffii</name>
    <dbReference type="NCBI Taxonomy" id="1071381"/>
    <lineage>
        <taxon>Eukaryota</taxon>
        <taxon>Fungi</taxon>
        <taxon>Dikarya</taxon>
        <taxon>Ascomycota</taxon>
        <taxon>Saccharomycotina</taxon>
        <taxon>Saccharomycetes</taxon>
        <taxon>Saccharomycetales</taxon>
        <taxon>Saccharomycetaceae</taxon>
        <taxon>Tetrapisispora</taxon>
    </lineage>
</organism>
<dbReference type="PANTHER" id="PTHR42648:SF28">
    <property type="entry name" value="TRANSPOSON-ENCODED PROTEIN WITH RIBONUCLEASE H-LIKE AND RETROVIRUS ZINC FINGER-LIKE DOMAINS"/>
    <property type="match status" value="1"/>
</dbReference>
<dbReference type="eggNOG" id="KOG0017">
    <property type="taxonomic scope" value="Eukaryota"/>
</dbReference>
<dbReference type="GeneID" id="11532056"/>
<reference evidence="1 2" key="1">
    <citation type="journal article" date="2011" name="Proc. Natl. Acad. Sci. U.S.A.">
        <title>Evolutionary erosion of yeast sex chromosomes by mating-type switching accidents.</title>
        <authorList>
            <person name="Gordon J.L."/>
            <person name="Armisen D."/>
            <person name="Proux-Wera E."/>
            <person name="Oheigeartaigh S.S."/>
            <person name="Byrne K.P."/>
            <person name="Wolfe K.H."/>
        </authorList>
    </citation>
    <scope>NUCLEOTIDE SEQUENCE [LARGE SCALE GENOMIC DNA]</scope>
    <source>
        <strain evidence="2">ATCC 24235 / CBS 4417 / NBRC 1672 / NRRL Y-8282 / UCD 70-5</strain>
    </source>
</reference>
<dbReference type="HOGENOM" id="CLU_1533586_0_0_1"/>
<dbReference type="Gene3D" id="3.30.420.10">
    <property type="entry name" value="Ribonuclease H-like superfamily/Ribonuclease H"/>
    <property type="match status" value="1"/>
</dbReference>
<accession>G8C1F0</accession>
<dbReference type="OrthoDB" id="4369352at2759"/>
<dbReference type="RefSeq" id="XP_003688412.1">
    <property type="nucleotide sequence ID" value="XM_003688364.1"/>
</dbReference>
<protein>
    <submittedName>
        <fullName evidence="1">Uncharacterized protein</fullName>
    </submittedName>
</protein>
<gene>
    <name evidence="1" type="primary">TPHA0N01970</name>
    <name evidence="1" type="ordered locus">TPHA_0N01970</name>
</gene>
<dbReference type="PANTHER" id="PTHR42648">
    <property type="entry name" value="TRANSPOSASE, PUTATIVE-RELATED"/>
    <property type="match status" value="1"/>
</dbReference>
<dbReference type="Proteomes" id="UP000005666">
    <property type="component" value="Chromosome 14"/>
</dbReference>
<name>G8C1F0_TETPH</name>